<keyword evidence="1" id="KW-0472">Membrane</keyword>
<proteinExistence type="predicted"/>
<protein>
    <submittedName>
        <fullName evidence="2">Uncharacterized protein</fullName>
    </submittedName>
</protein>
<keyword evidence="3" id="KW-1185">Reference proteome</keyword>
<dbReference type="Proteomes" id="UP000055045">
    <property type="component" value="Unassembled WGS sequence"/>
</dbReference>
<name>A0A117NLM8_PENFR</name>
<organism evidence="2 3">
    <name type="scientific">Penicillium freii</name>
    <dbReference type="NCBI Taxonomy" id="48697"/>
    <lineage>
        <taxon>Eukaryota</taxon>
        <taxon>Fungi</taxon>
        <taxon>Dikarya</taxon>
        <taxon>Ascomycota</taxon>
        <taxon>Pezizomycotina</taxon>
        <taxon>Eurotiomycetes</taxon>
        <taxon>Eurotiomycetidae</taxon>
        <taxon>Eurotiales</taxon>
        <taxon>Aspergillaceae</taxon>
        <taxon>Penicillium</taxon>
    </lineage>
</organism>
<gene>
    <name evidence="2" type="ORF">ACN42_g9228</name>
</gene>
<comment type="caution">
    <text evidence="2">The sequence shown here is derived from an EMBL/GenBank/DDBJ whole genome shotgun (WGS) entry which is preliminary data.</text>
</comment>
<keyword evidence="1" id="KW-1133">Transmembrane helix</keyword>
<sequence>MKERKRKRKRRESFSLRCPVIEALLFNVCLFVPHVLSFGQIHFSLVYSHSFKIFSPDGFDLSSIFARLLILRIDC</sequence>
<evidence type="ECO:0000313" key="2">
    <source>
        <dbReference type="EMBL" id="KUM57937.1"/>
    </source>
</evidence>
<feature type="transmembrane region" description="Helical" evidence="1">
    <location>
        <begin position="20"/>
        <end position="41"/>
    </location>
</feature>
<accession>A0A117NLM8</accession>
<dbReference type="AlphaFoldDB" id="A0A117NLM8"/>
<evidence type="ECO:0000313" key="3">
    <source>
        <dbReference type="Proteomes" id="UP000055045"/>
    </source>
</evidence>
<evidence type="ECO:0000256" key="1">
    <source>
        <dbReference type="SAM" id="Phobius"/>
    </source>
</evidence>
<dbReference type="EMBL" id="LLXE01000322">
    <property type="protein sequence ID" value="KUM57937.1"/>
    <property type="molecule type" value="Genomic_DNA"/>
</dbReference>
<keyword evidence="1" id="KW-0812">Transmembrane</keyword>
<reference evidence="2 3" key="1">
    <citation type="submission" date="2015-10" db="EMBL/GenBank/DDBJ databases">
        <title>Genome sequencing of Penicillium freii.</title>
        <authorList>
            <person name="Nguyen H.D."/>
            <person name="Visagie C.M."/>
            <person name="Seifert K.A."/>
        </authorList>
    </citation>
    <scope>NUCLEOTIDE SEQUENCE [LARGE SCALE GENOMIC DNA]</scope>
    <source>
        <strain evidence="2 3">DAOM 242723</strain>
    </source>
</reference>